<accession>A0A8X8C266</accession>
<sequence length="111" mass="12593">MPEKLQHVNRGNIQEFTDLRFKKTRNPIQRALLMIDGFSNTVHFRVRKLKNLLDMVISKNASKFSSSREFELLAACDAQASSASSPTFSAGNGDAIDIRSYLFCNSEYSWI</sequence>
<reference evidence="1" key="1">
    <citation type="journal article" date="2020" name="bioRxiv">
        <title>Hybrid origin of Populus tomentosa Carr. identified through genome sequencing and phylogenomic analysis.</title>
        <authorList>
            <person name="An X."/>
            <person name="Gao K."/>
            <person name="Chen Z."/>
            <person name="Li J."/>
            <person name="Yang X."/>
            <person name="Yang X."/>
            <person name="Zhou J."/>
            <person name="Guo T."/>
            <person name="Zhao T."/>
            <person name="Huang S."/>
            <person name="Miao D."/>
            <person name="Khan W.U."/>
            <person name="Rao P."/>
            <person name="Ye M."/>
            <person name="Lei B."/>
            <person name="Liao W."/>
            <person name="Wang J."/>
            <person name="Ji L."/>
            <person name="Li Y."/>
            <person name="Guo B."/>
            <person name="Mustafa N.S."/>
            <person name="Li S."/>
            <person name="Yun Q."/>
            <person name="Keller S.R."/>
            <person name="Mao J."/>
            <person name="Zhang R."/>
            <person name="Strauss S.H."/>
        </authorList>
    </citation>
    <scope>NUCLEOTIDE SEQUENCE</scope>
    <source>
        <strain evidence="1">GM15</strain>
        <tissue evidence="1">Leaf</tissue>
    </source>
</reference>
<proteinExistence type="predicted"/>
<protein>
    <submittedName>
        <fullName evidence="1">Uncharacterized protein</fullName>
    </submittedName>
</protein>
<organism evidence="1 2">
    <name type="scientific">Populus tomentosa</name>
    <name type="common">Chinese white poplar</name>
    <dbReference type="NCBI Taxonomy" id="118781"/>
    <lineage>
        <taxon>Eukaryota</taxon>
        <taxon>Viridiplantae</taxon>
        <taxon>Streptophyta</taxon>
        <taxon>Embryophyta</taxon>
        <taxon>Tracheophyta</taxon>
        <taxon>Spermatophyta</taxon>
        <taxon>Magnoliopsida</taxon>
        <taxon>eudicotyledons</taxon>
        <taxon>Gunneridae</taxon>
        <taxon>Pentapetalae</taxon>
        <taxon>rosids</taxon>
        <taxon>fabids</taxon>
        <taxon>Malpighiales</taxon>
        <taxon>Salicaceae</taxon>
        <taxon>Saliceae</taxon>
        <taxon>Populus</taxon>
    </lineage>
</organism>
<evidence type="ECO:0000313" key="1">
    <source>
        <dbReference type="EMBL" id="KAG6737990.1"/>
    </source>
</evidence>
<evidence type="ECO:0000313" key="2">
    <source>
        <dbReference type="Proteomes" id="UP000886885"/>
    </source>
</evidence>
<keyword evidence="2" id="KW-1185">Reference proteome</keyword>
<name>A0A8X8C266_POPTO</name>
<gene>
    <name evidence="1" type="ORF">POTOM_059525</name>
</gene>
<dbReference type="EMBL" id="JAAWWB010000038">
    <property type="protein sequence ID" value="KAG6737990.1"/>
    <property type="molecule type" value="Genomic_DNA"/>
</dbReference>
<comment type="caution">
    <text evidence="1">The sequence shown here is derived from an EMBL/GenBank/DDBJ whole genome shotgun (WGS) entry which is preliminary data.</text>
</comment>
<dbReference type="AlphaFoldDB" id="A0A8X8C266"/>
<dbReference type="Proteomes" id="UP000886885">
    <property type="component" value="Chromosome 19D"/>
</dbReference>